<reference evidence="1 2" key="1">
    <citation type="journal article" date="2014" name="Int. J. Syst. Evol. Microbiol.">
        <title>Phylogenomics and the dynamic genome evolution of the genus Streptococcus.</title>
        <authorList>
            <consortium name="The Broad Institute Genome Sequencing Platform"/>
            <person name="Richards V.P."/>
            <person name="Palmer S.R."/>
            <person name="Pavinski Bitar P.D."/>
            <person name="Qin X."/>
            <person name="Weinstock G.M."/>
            <person name="Highlander S.K."/>
            <person name="Town C.D."/>
            <person name="Burne R.A."/>
            <person name="Stanhope M.J."/>
        </authorList>
    </citation>
    <scope>NUCLEOTIDE SEQUENCE [LARGE SCALE GENOMIC DNA]</scope>
    <source>
        <strain evidence="1 2">Jelinkova 176</strain>
    </source>
</reference>
<dbReference type="CDD" id="cd19958">
    <property type="entry name" value="pyocin_knob"/>
    <property type="match status" value="1"/>
</dbReference>
<organism evidence="1 2">
    <name type="scientific">Streptococcus porcinus str. Jelinkova 176</name>
    <dbReference type="NCBI Taxonomy" id="873448"/>
    <lineage>
        <taxon>Bacteria</taxon>
        <taxon>Bacillati</taxon>
        <taxon>Bacillota</taxon>
        <taxon>Bacilli</taxon>
        <taxon>Lactobacillales</taxon>
        <taxon>Streptococcaceae</taxon>
        <taxon>Streptococcus</taxon>
    </lineage>
</organism>
<dbReference type="InterPro" id="IPR008577">
    <property type="entry name" value="DUF859"/>
</dbReference>
<sequence>MATYYSNADRGYRLTYIVDELSTSTAKNSSQVRFRLYLTTGANSYAQYSFGGYAWVGSKYDFTAPSALGANSNYLLIDKTIEIPHDSNGNKTVVVAAKLNGPGGFAPSTLTISDKNFELTKIARASSVTSTSGYFGDTLAITINRSDASFTHDVRYEFEGLSGTVASNVATSATLATQLDWMTKIPNTKTASGKIIVDTKSGSTVIGTSETQFTLNVPVTIKPQIAGLTITDTNTKVPAIVGANNFIQIVSNPSVTFNGAIGAYGSTIETYTAKIVGKDQAVYSNGGAFGVLKWFGQATVEATVTDSRGQVSDPFRTTINVLEYKGTSIDFKTDRGAVNANQIVVTVTASVSPLLIGGVQKNKMILSFKTAPSGTQTFTIDTSSASTTYTSKYELISQQFVLSGTFDNAKSFDVYGTITDAFGIADSKKVPVSSQFKALTLMDAGSPAKSGVGINKKWEKGAVDAIGDAYITGKYYSNGKPVQQMQITQEDGTAIIFSGDINNLKTTGFYMAYRSATTNLPSAETGAHTWFHIIVQRHNDLWVKQTVTDFSGVIHSYRICSNGVWGAWIPIITANSPSQINTGWVNIGNSFYYKQVGDVVYLRYDFASNGVTRLSAGNMPTTLTPRAMMFDITGWTTAVDKQIQIQVNDNGLIEWLNPGAYKNNYRGQISWAI</sequence>
<proteinExistence type="predicted"/>
<evidence type="ECO:0000313" key="2">
    <source>
        <dbReference type="Proteomes" id="UP000005356"/>
    </source>
</evidence>
<gene>
    <name evidence="1" type="ORF">STRPO_0297</name>
</gene>
<accession>A0ABN0CXD2</accession>
<dbReference type="Pfam" id="PF05895">
    <property type="entry name" value="DUF859"/>
    <property type="match status" value="1"/>
</dbReference>
<dbReference type="RefSeq" id="WP_003085338.1">
    <property type="nucleotide sequence ID" value="NZ_AEUU02000001.1"/>
</dbReference>
<name>A0ABN0CXD2_STRPO</name>
<evidence type="ECO:0008006" key="3">
    <source>
        <dbReference type="Google" id="ProtNLM"/>
    </source>
</evidence>
<comment type="caution">
    <text evidence="1">The sequence shown here is derived from an EMBL/GenBank/DDBJ whole genome shotgun (WGS) entry which is preliminary data.</text>
</comment>
<protein>
    <recommendedName>
        <fullName evidence="3">Phage structural protein</fullName>
    </recommendedName>
</protein>
<evidence type="ECO:0000313" key="1">
    <source>
        <dbReference type="EMBL" id="EGJ27941.1"/>
    </source>
</evidence>
<dbReference type="EMBL" id="AEUU02000001">
    <property type="protein sequence ID" value="EGJ27941.1"/>
    <property type="molecule type" value="Genomic_DNA"/>
</dbReference>
<dbReference type="Proteomes" id="UP000005356">
    <property type="component" value="Unassembled WGS sequence"/>
</dbReference>
<keyword evidence="2" id="KW-1185">Reference proteome</keyword>